<name>A0ABT2NCW8_9CYAN</name>
<evidence type="ECO:0000313" key="3">
    <source>
        <dbReference type="Proteomes" id="UP001525961"/>
    </source>
</evidence>
<comment type="caution">
    <text evidence="2">The sequence shown here is derived from an EMBL/GenBank/DDBJ whole genome shotgun (WGS) entry which is preliminary data.</text>
</comment>
<dbReference type="EMBL" id="JAMXFA010000035">
    <property type="protein sequence ID" value="MCT7980326.1"/>
    <property type="molecule type" value="Genomic_DNA"/>
</dbReference>
<protein>
    <submittedName>
        <fullName evidence="2">Type II toxin-antitoxin system HicB family antitoxin</fullName>
    </submittedName>
</protein>
<dbReference type="Pfam" id="PF08972">
    <property type="entry name" value="DUF1902"/>
    <property type="match status" value="1"/>
</dbReference>
<evidence type="ECO:0000313" key="2">
    <source>
        <dbReference type="EMBL" id="MCT7980326.1"/>
    </source>
</evidence>
<feature type="domain" description="DUF1902" evidence="1">
    <location>
        <begin position="15"/>
        <end position="53"/>
    </location>
</feature>
<keyword evidence="3" id="KW-1185">Reference proteome</keyword>
<gene>
    <name evidence="2" type="ORF">NG792_21625</name>
</gene>
<dbReference type="InterPro" id="IPR035069">
    <property type="entry name" value="TTHA1013/TTHA0281-like"/>
</dbReference>
<dbReference type="RefSeq" id="WP_261236775.1">
    <property type="nucleotide sequence ID" value="NZ_JAMXFA010000035.1"/>
</dbReference>
<dbReference type="Gene3D" id="3.30.160.250">
    <property type="match status" value="1"/>
</dbReference>
<dbReference type="SUPFAM" id="SSF143100">
    <property type="entry name" value="TTHA1013/TTHA0281-like"/>
    <property type="match status" value="1"/>
</dbReference>
<dbReference type="InterPro" id="IPR015066">
    <property type="entry name" value="DUF1902"/>
</dbReference>
<proteinExistence type="predicted"/>
<dbReference type="Proteomes" id="UP001525961">
    <property type="component" value="Unassembled WGS sequence"/>
</dbReference>
<accession>A0ABT2NCW8</accession>
<organism evidence="2 3">
    <name type="scientific">Laspinema olomoucense D3b</name>
    <dbReference type="NCBI Taxonomy" id="2953688"/>
    <lineage>
        <taxon>Bacteria</taxon>
        <taxon>Bacillati</taxon>
        <taxon>Cyanobacteriota</taxon>
        <taxon>Cyanophyceae</taxon>
        <taxon>Oscillatoriophycideae</taxon>
        <taxon>Oscillatoriales</taxon>
        <taxon>Laspinemataceae</taxon>
        <taxon>Laspinema</taxon>
        <taxon>Laspinema olomoucense</taxon>
    </lineage>
</organism>
<sequence>MEKILNLHIEKLPEGVYLATSDELPGLVAQGRTIAETLEIARDVARKLLEARSERNQPDSLETLGDRFDYPLVVGQ</sequence>
<reference evidence="2 3" key="1">
    <citation type="journal article" date="2022" name="Front. Microbiol.">
        <title>High genomic differentiation and limited gene flow indicate recent cryptic speciation within the genus Laspinema (cyanobacteria).</title>
        <authorList>
            <person name="Stanojkovic A."/>
            <person name="Skoupy S."/>
            <person name="Skaloud P."/>
            <person name="Dvorak P."/>
        </authorList>
    </citation>
    <scope>NUCLEOTIDE SEQUENCE [LARGE SCALE GENOMIC DNA]</scope>
    <source>
        <strain evidence="2 3">D3b</strain>
    </source>
</reference>
<evidence type="ECO:0000259" key="1">
    <source>
        <dbReference type="Pfam" id="PF08972"/>
    </source>
</evidence>